<evidence type="ECO:0000256" key="1">
    <source>
        <dbReference type="ARBA" id="ARBA00004651"/>
    </source>
</evidence>
<evidence type="ECO:0000256" key="7">
    <source>
        <dbReference type="ARBA" id="ARBA00022723"/>
    </source>
</evidence>
<feature type="transmembrane region" description="Helical" evidence="12">
    <location>
        <begin position="221"/>
        <end position="241"/>
    </location>
</feature>
<accession>A0ABP5CWT6</accession>
<dbReference type="PANTHER" id="PTHR43141">
    <property type="entry name" value="CYTOCHROME BD2 SUBUNIT II"/>
    <property type="match status" value="1"/>
</dbReference>
<keyword evidence="10" id="KW-0408">Iron</keyword>
<feature type="transmembrane region" description="Helical" evidence="12">
    <location>
        <begin position="248"/>
        <end position="273"/>
    </location>
</feature>
<keyword evidence="9 12" id="KW-1133">Transmembrane helix</keyword>
<dbReference type="RefSeq" id="WP_344657774.1">
    <property type="nucleotide sequence ID" value="NZ_BAAAQM010000016.1"/>
</dbReference>
<feature type="transmembrane region" description="Helical" evidence="12">
    <location>
        <begin position="6"/>
        <end position="32"/>
    </location>
</feature>
<protein>
    <submittedName>
        <fullName evidence="13">Cytochrome d ubiquinol oxidase subunit II</fullName>
    </submittedName>
</protein>
<sequence length="333" mass="36835">MSLENFWYLLIAVLWIGYFFLEGFDFGVGMLTRFLARDDVNRRVLINTIGPVWDGNEVWVITAIGATFAAFPNWYATLLSGFYVPMLLILLLLIVRNVAFEYRGKDDPRFKPVWDWCIFLGSLLPPVLWGLVFGCMFSGTDIGEDMNFHGRMADFLTTFDGIVAALAFVVLFLAHGAVYTGLKTVGPIRDGARRIAVPAALVSVLLVGLLLIRVNNQWGGTFSWIVAAVPVVALVGCAAMVRARRDGWAFVLSGAAVATMIASMFIALFPIVMPSSLNPGWSLTVRSASSSHYTLTVMTVVACVFTPLVLLYQGWTYWVFRKRIGTRNIPAAH</sequence>
<evidence type="ECO:0000256" key="4">
    <source>
        <dbReference type="ARBA" id="ARBA00022475"/>
    </source>
</evidence>
<dbReference type="InterPro" id="IPR003317">
    <property type="entry name" value="Cyt-d_oxidase_su2"/>
</dbReference>
<reference evidence="14" key="1">
    <citation type="journal article" date="2019" name="Int. J. Syst. Evol. Microbiol.">
        <title>The Global Catalogue of Microorganisms (GCM) 10K type strain sequencing project: providing services to taxonomists for standard genome sequencing and annotation.</title>
        <authorList>
            <consortium name="The Broad Institute Genomics Platform"/>
            <consortium name="The Broad Institute Genome Sequencing Center for Infectious Disease"/>
            <person name="Wu L."/>
            <person name="Ma J."/>
        </authorList>
    </citation>
    <scope>NUCLEOTIDE SEQUENCE [LARGE SCALE GENOMIC DNA]</scope>
    <source>
        <strain evidence="14">JCM 16013</strain>
    </source>
</reference>
<evidence type="ECO:0000256" key="9">
    <source>
        <dbReference type="ARBA" id="ARBA00022989"/>
    </source>
</evidence>
<evidence type="ECO:0000256" key="11">
    <source>
        <dbReference type="ARBA" id="ARBA00023136"/>
    </source>
</evidence>
<gene>
    <name evidence="13" type="primary">cydB_1</name>
    <name evidence="13" type="ORF">GCM10009838_31630</name>
</gene>
<keyword evidence="7" id="KW-0479">Metal-binding</keyword>
<dbReference type="NCBIfam" id="TIGR00203">
    <property type="entry name" value="cydB"/>
    <property type="match status" value="1"/>
</dbReference>
<evidence type="ECO:0000256" key="2">
    <source>
        <dbReference type="ARBA" id="ARBA00007543"/>
    </source>
</evidence>
<organism evidence="13 14">
    <name type="scientific">Catenulispora subtropica</name>
    <dbReference type="NCBI Taxonomy" id="450798"/>
    <lineage>
        <taxon>Bacteria</taxon>
        <taxon>Bacillati</taxon>
        <taxon>Actinomycetota</taxon>
        <taxon>Actinomycetes</taxon>
        <taxon>Catenulisporales</taxon>
        <taxon>Catenulisporaceae</taxon>
        <taxon>Catenulispora</taxon>
    </lineage>
</organism>
<dbReference type="EMBL" id="BAAAQM010000016">
    <property type="protein sequence ID" value="GAA1970308.1"/>
    <property type="molecule type" value="Genomic_DNA"/>
</dbReference>
<evidence type="ECO:0000256" key="10">
    <source>
        <dbReference type="ARBA" id="ARBA00023004"/>
    </source>
</evidence>
<evidence type="ECO:0000313" key="13">
    <source>
        <dbReference type="EMBL" id="GAA1970308.1"/>
    </source>
</evidence>
<keyword evidence="8" id="KW-0249">Electron transport</keyword>
<feature type="transmembrane region" description="Helical" evidence="12">
    <location>
        <begin position="194"/>
        <end position="215"/>
    </location>
</feature>
<evidence type="ECO:0000256" key="5">
    <source>
        <dbReference type="ARBA" id="ARBA00022617"/>
    </source>
</evidence>
<comment type="caution">
    <text evidence="13">The sequence shown here is derived from an EMBL/GenBank/DDBJ whole genome shotgun (WGS) entry which is preliminary data.</text>
</comment>
<keyword evidence="14" id="KW-1185">Reference proteome</keyword>
<keyword evidence="5" id="KW-0349">Heme</keyword>
<feature type="transmembrane region" description="Helical" evidence="12">
    <location>
        <begin position="293"/>
        <end position="320"/>
    </location>
</feature>
<proteinExistence type="inferred from homology"/>
<keyword evidence="4" id="KW-1003">Cell membrane</keyword>
<comment type="similarity">
    <text evidence="2">Belongs to the cytochrome ubiquinol oxidase subunit 2 family.</text>
</comment>
<dbReference type="PANTHER" id="PTHR43141:SF5">
    <property type="entry name" value="CYTOCHROME BD-I UBIQUINOL OXIDASE SUBUNIT 2"/>
    <property type="match status" value="1"/>
</dbReference>
<comment type="subcellular location">
    <subcellularLocation>
        <location evidence="1">Cell membrane</location>
        <topology evidence="1">Multi-pass membrane protein</topology>
    </subcellularLocation>
</comment>
<keyword evidence="3" id="KW-0813">Transport</keyword>
<keyword evidence="11 12" id="KW-0472">Membrane</keyword>
<evidence type="ECO:0000256" key="12">
    <source>
        <dbReference type="SAM" id="Phobius"/>
    </source>
</evidence>
<feature type="transmembrane region" description="Helical" evidence="12">
    <location>
        <begin position="159"/>
        <end position="182"/>
    </location>
</feature>
<dbReference type="Proteomes" id="UP001499854">
    <property type="component" value="Unassembled WGS sequence"/>
</dbReference>
<evidence type="ECO:0000256" key="3">
    <source>
        <dbReference type="ARBA" id="ARBA00022448"/>
    </source>
</evidence>
<name>A0ABP5CWT6_9ACTN</name>
<evidence type="ECO:0000256" key="6">
    <source>
        <dbReference type="ARBA" id="ARBA00022692"/>
    </source>
</evidence>
<feature type="transmembrane region" description="Helical" evidence="12">
    <location>
        <begin position="74"/>
        <end position="95"/>
    </location>
</feature>
<keyword evidence="6 12" id="KW-0812">Transmembrane</keyword>
<evidence type="ECO:0000313" key="14">
    <source>
        <dbReference type="Proteomes" id="UP001499854"/>
    </source>
</evidence>
<feature type="transmembrane region" description="Helical" evidence="12">
    <location>
        <begin position="116"/>
        <end position="139"/>
    </location>
</feature>
<dbReference type="Pfam" id="PF02322">
    <property type="entry name" value="Cyt_bd_oxida_II"/>
    <property type="match status" value="1"/>
</dbReference>
<evidence type="ECO:0000256" key="8">
    <source>
        <dbReference type="ARBA" id="ARBA00022982"/>
    </source>
</evidence>
<dbReference type="PIRSF" id="PIRSF000267">
    <property type="entry name" value="Cyt_oxidse_sub2"/>
    <property type="match status" value="1"/>
</dbReference>